<dbReference type="AlphaFoldDB" id="A0A852TNR6"/>
<dbReference type="RefSeq" id="WP_312863031.1">
    <property type="nucleotide sequence ID" value="NZ_BAAAYY010000002.1"/>
</dbReference>
<gene>
    <name evidence="2" type="ORF">HDA32_000739</name>
</gene>
<evidence type="ECO:0000259" key="1">
    <source>
        <dbReference type="Pfam" id="PF12697"/>
    </source>
</evidence>
<dbReference type="InterPro" id="IPR050266">
    <property type="entry name" value="AB_hydrolase_sf"/>
</dbReference>
<dbReference type="Pfam" id="PF12697">
    <property type="entry name" value="Abhydrolase_6"/>
    <property type="match status" value="1"/>
</dbReference>
<dbReference type="Gene3D" id="3.40.50.1820">
    <property type="entry name" value="alpha/beta hydrolase"/>
    <property type="match status" value="1"/>
</dbReference>
<keyword evidence="3" id="KW-1185">Reference proteome</keyword>
<evidence type="ECO:0000313" key="3">
    <source>
        <dbReference type="Proteomes" id="UP000589036"/>
    </source>
</evidence>
<accession>A0A852TNR6</accession>
<dbReference type="InterPro" id="IPR000073">
    <property type="entry name" value="AB_hydrolase_1"/>
</dbReference>
<dbReference type="GO" id="GO:0003824">
    <property type="term" value="F:catalytic activity"/>
    <property type="evidence" value="ECO:0007669"/>
    <property type="project" value="UniProtKB-ARBA"/>
</dbReference>
<proteinExistence type="predicted"/>
<protein>
    <submittedName>
        <fullName evidence="2">Pimeloyl-ACP methyl ester carboxylesterase</fullName>
    </submittedName>
</protein>
<comment type="caution">
    <text evidence="2">The sequence shown here is derived from an EMBL/GenBank/DDBJ whole genome shotgun (WGS) entry which is preliminary data.</text>
</comment>
<dbReference type="Proteomes" id="UP000589036">
    <property type="component" value="Unassembled WGS sequence"/>
</dbReference>
<reference evidence="2 3" key="1">
    <citation type="submission" date="2020-07" db="EMBL/GenBank/DDBJ databases">
        <title>Sequencing the genomes of 1000 actinobacteria strains.</title>
        <authorList>
            <person name="Klenk H.-P."/>
        </authorList>
    </citation>
    <scope>NUCLEOTIDE SEQUENCE [LARGE SCALE GENOMIC DNA]</scope>
    <source>
        <strain evidence="2 3">CXB654</strain>
    </source>
</reference>
<name>A0A852TNR6_9ACTN</name>
<organism evidence="2 3">
    <name type="scientific">Spinactinospora alkalitolerans</name>
    <dbReference type="NCBI Taxonomy" id="687207"/>
    <lineage>
        <taxon>Bacteria</taxon>
        <taxon>Bacillati</taxon>
        <taxon>Actinomycetota</taxon>
        <taxon>Actinomycetes</taxon>
        <taxon>Streptosporangiales</taxon>
        <taxon>Nocardiopsidaceae</taxon>
        <taxon>Spinactinospora</taxon>
    </lineage>
</organism>
<dbReference type="SUPFAM" id="SSF53474">
    <property type="entry name" value="alpha/beta-Hydrolases"/>
    <property type="match status" value="1"/>
</dbReference>
<feature type="domain" description="AB hydrolase-1" evidence="1">
    <location>
        <begin position="28"/>
        <end position="280"/>
    </location>
</feature>
<dbReference type="EMBL" id="JACCCC010000001">
    <property type="protein sequence ID" value="NYE45619.1"/>
    <property type="molecule type" value="Genomic_DNA"/>
</dbReference>
<evidence type="ECO:0000313" key="2">
    <source>
        <dbReference type="EMBL" id="NYE45619.1"/>
    </source>
</evidence>
<dbReference type="PRINTS" id="PR00111">
    <property type="entry name" value="ABHYDROLASE"/>
</dbReference>
<dbReference type="PANTHER" id="PTHR43798">
    <property type="entry name" value="MONOACYLGLYCEROL LIPASE"/>
    <property type="match status" value="1"/>
</dbReference>
<sequence length="290" mass="30550">MRTTEQAVPLDDGDLAVTAWGDAAATPVVAVHGITANGRSFGRVAAELAAGVSPIPLLAPDLRGRGRSRDLPGPYGLGRHVDDLIALLDHRGVDRTVLAGHSMGAFVACLAAVRHPDRIAGAVLVDGGYGLRVPAGTDIRAVLGPAMARLDMVFAGADAYREFWRAHPAFAGRWTPEIDAYVLRDLIGEPPEMRSACVPEAVRADGAQVLEDPETLDAVHRLPCPARLLWAARGLMDESPGLYTPHLLSSLADSGIGLVELADDNHYSVLFSAAAAVVAAQIRAVVQEVM</sequence>
<dbReference type="InterPro" id="IPR029058">
    <property type="entry name" value="AB_hydrolase_fold"/>
</dbReference>